<evidence type="ECO:0000259" key="2">
    <source>
        <dbReference type="PROSITE" id="PS50937"/>
    </source>
</evidence>
<dbReference type="PANTHER" id="PTHR30204">
    <property type="entry name" value="REDOX-CYCLING DRUG-SENSING TRANSCRIPTIONAL ACTIVATOR SOXR"/>
    <property type="match status" value="1"/>
</dbReference>
<keyword evidence="4" id="KW-1185">Reference proteome</keyword>
<proteinExistence type="predicted"/>
<comment type="caution">
    <text evidence="3">The sequence shown here is derived from an EMBL/GenBank/DDBJ whole genome shotgun (WGS) entry which is preliminary data.</text>
</comment>
<dbReference type="Proteomes" id="UP000637513">
    <property type="component" value="Unassembled WGS sequence"/>
</dbReference>
<accession>A0ABR7MV34</accession>
<organism evidence="3 4">
    <name type="scientific">Jutongia hominis</name>
    <dbReference type="NCBI Taxonomy" id="2763664"/>
    <lineage>
        <taxon>Bacteria</taxon>
        <taxon>Bacillati</taxon>
        <taxon>Bacillota</taxon>
        <taxon>Clostridia</taxon>
        <taxon>Lachnospirales</taxon>
        <taxon>Lachnospiraceae</taxon>
        <taxon>Jutongia</taxon>
    </lineage>
</organism>
<reference evidence="3 4" key="1">
    <citation type="submission" date="2020-08" db="EMBL/GenBank/DDBJ databases">
        <title>Genome public.</title>
        <authorList>
            <person name="Liu C."/>
            <person name="Sun Q."/>
        </authorList>
    </citation>
    <scope>NUCLEOTIDE SEQUENCE [LARGE SCALE GENOMIC DNA]</scope>
    <source>
        <strain evidence="3 4">BX3</strain>
    </source>
</reference>
<gene>
    <name evidence="3" type="ORF">H8700_08110</name>
</gene>
<protein>
    <submittedName>
        <fullName evidence="3">MerR family transcriptional regulator</fullName>
    </submittedName>
</protein>
<dbReference type="EMBL" id="JACRSW010000031">
    <property type="protein sequence ID" value="MBC8557669.1"/>
    <property type="molecule type" value="Genomic_DNA"/>
</dbReference>
<dbReference type="PROSITE" id="PS50937">
    <property type="entry name" value="HTH_MERR_2"/>
    <property type="match status" value="1"/>
</dbReference>
<dbReference type="PANTHER" id="PTHR30204:SF85">
    <property type="entry name" value="MULTIDRUG-EFFLUX TRANSPORTER 2 REGULATOR"/>
    <property type="match status" value="1"/>
</dbReference>
<dbReference type="InterPro" id="IPR000551">
    <property type="entry name" value="MerR-type_HTH_dom"/>
</dbReference>
<dbReference type="SUPFAM" id="SSF46955">
    <property type="entry name" value="Putative DNA-binding domain"/>
    <property type="match status" value="1"/>
</dbReference>
<dbReference type="Gene3D" id="1.10.1660.10">
    <property type="match status" value="1"/>
</dbReference>
<dbReference type="InterPro" id="IPR011256">
    <property type="entry name" value="Reg_factor_effector_dom_sf"/>
</dbReference>
<dbReference type="RefSeq" id="WP_249304968.1">
    <property type="nucleotide sequence ID" value="NZ_JACRSW010000031.1"/>
</dbReference>
<evidence type="ECO:0000313" key="4">
    <source>
        <dbReference type="Proteomes" id="UP000637513"/>
    </source>
</evidence>
<dbReference type="SUPFAM" id="SSF55136">
    <property type="entry name" value="Probable bacterial effector-binding domain"/>
    <property type="match status" value="1"/>
</dbReference>
<evidence type="ECO:0000256" key="1">
    <source>
        <dbReference type="ARBA" id="ARBA00023125"/>
    </source>
</evidence>
<dbReference type="SMART" id="SM00422">
    <property type="entry name" value="HTH_MERR"/>
    <property type="match status" value="1"/>
</dbReference>
<dbReference type="InterPro" id="IPR047057">
    <property type="entry name" value="MerR_fam"/>
</dbReference>
<dbReference type="Gene3D" id="3.20.80.10">
    <property type="entry name" value="Regulatory factor, effector binding domain"/>
    <property type="match status" value="1"/>
</dbReference>
<sequence>MPQTKYLSTGEFAKIMNTTKETLFHYEEMGIFYPDHVGKNGYRYYSIHQTDSLDMIMMLRDFGVPLKEIKKSMEHADTAHLLDLYQNEIQSMEQKIQLWKSKLYWLHCQKEQLEFLTQVPEDTVITNEQKQRYYFMEHSVSGSDKDIETKYSILFEKYNDLQTPFGYIMAFRHPSLDILQDQLKPPHDILLFLNKKPAKRIGLHILPAGTYLSVYFCGDNGHSQKAGRLLKDYANKHQLKLATYFYEFYYANKISITSDLDYYTELTVQILS</sequence>
<dbReference type="InterPro" id="IPR009061">
    <property type="entry name" value="DNA-bd_dom_put_sf"/>
</dbReference>
<evidence type="ECO:0000313" key="3">
    <source>
        <dbReference type="EMBL" id="MBC8557669.1"/>
    </source>
</evidence>
<keyword evidence="1" id="KW-0238">DNA-binding</keyword>
<name>A0ABR7MV34_9FIRM</name>
<dbReference type="Pfam" id="PF13411">
    <property type="entry name" value="MerR_1"/>
    <property type="match status" value="1"/>
</dbReference>
<feature type="domain" description="HTH merR-type" evidence="2">
    <location>
        <begin position="6"/>
        <end position="75"/>
    </location>
</feature>